<name>A0ABW3I047_9FLAO</name>
<dbReference type="EMBL" id="JBHTJM010000005">
    <property type="protein sequence ID" value="MFD0963211.1"/>
    <property type="molecule type" value="Genomic_DNA"/>
</dbReference>
<evidence type="ECO:0000256" key="1">
    <source>
        <dbReference type="SAM" id="Coils"/>
    </source>
</evidence>
<evidence type="ECO:0000313" key="2">
    <source>
        <dbReference type="EMBL" id="MFD0963211.1"/>
    </source>
</evidence>
<accession>A0ABW3I047</accession>
<comment type="caution">
    <text evidence="2">The sequence shown here is derived from an EMBL/GenBank/DDBJ whole genome shotgun (WGS) entry which is preliminary data.</text>
</comment>
<protein>
    <recommendedName>
        <fullName evidence="4">Lipoprotein</fullName>
    </recommendedName>
</protein>
<organism evidence="2 3">
    <name type="scientific">Pseudofulvibacter geojedonensis</name>
    <dbReference type="NCBI Taxonomy" id="1123758"/>
    <lineage>
        <taxon>Bacteria</taxon>
        <taxon>Pseudomonadati</taxon>
        <taxon>Bacteroidota</taxon>
        <taxon>Flavobacteriia</taxon>
        <taxon>Flavobacteriales</taxon>
        <taxon>Flavobacteriaceae</taxon>
        <taxon>Pseudofulvibacter</taxon>
    </lineage>
</organism>
<keyword evidence="3" id="KW-1185">Reference proteome</keyword>
<gene>
    <name evidence="2" type="ORF">ACFQ1O_04225</name>
</gene>
<dbReference type="RefSeq" id="WP_377713685.1">
    <property type="nucleotide sequence ID" value="NZ_JBHTJM010000005.1"/>
</dbReference>
<feature type="coiled-coil region" evidence="1">
    <location>
        <begin position="66"/>
        <end position="93"/>
    </location>
</feature>
<evidence type="ECO:0000313" key="3">
    <source>
        <dbReference type="Proteomes" id="UP001596997"/>
    </source>
</evidence>
<reference evidence="3" key="1">
    <citation type="journal article" date="2019" name="Int. J. Syst. Evol. Microbiol.">
        <title>The Global Catalogue of Microorganisms (GCM) 10K type strain sequencing project: providing services to taxonomists for standard genome sequencing and annotation.</title>
        <authorList>
            <consortium name="The Broad Institute Genomics Platform"/>
            <consortium name="The Broad Institute Genome Sequencing Center for Infectious Disease"/>
            <person name="Wu L."/>
            <person name="Ma J."/>
        </authorList>
    </citation>
    <scope>NUCLEOTIDE SEQUENCE [LARGE SCALE GENOMIC DNA]</scope>
    <source>
        <strain evidence="3">CCUG 62114</strain>
    </source>
</reference>
<dbReference type="Proteomes" id="UP001596997">
    <property type="component" value="Unassembled WGS sequence"/>
</dbReference>
<proteinExistence type="predicted"/>
<sequence>MRYIKIIILIVFMSSCSNGNRIKTFENILGRDNDKSLKLVVSDFENIFLKNEYPNLSIEGAYKAFLIDVINEKDGLENRLDRSKQRFENSNLKFDIYSYVDSVWIEKEEKLIYLKYKYLNSKGVFSFRESQVSYNHDKESKEHLLIDYYKTWVDINYNGKYWIALKAISSEDPFINHYMKMTNSVGLIQPNILAKEMLSRDLNYSDYFIKRIIATMIIPKSFPNKKK</sequence>
<evidence type="ECO:0008006" key="4">
    <source>
        <dbReference type="Google" id="ProtNLM"/>
    </source>
</evidence>
<dbReference type="PROSITE" id="PS51257">
    <property type="entry name" value="PROKAR_LIPOPROTEIN"/>
    <property type="match status" value="1"/>
</dbReference>
<keyword evidence="1" id="KW-0175">Coiled coil</keyword>